<keyword evidence="2" id="KW-1185">Reference proteome</keyword>
<protein>
    <submittedName>
        <fullName evidence="1">Uncharacterized protein</fullName>
    </submittedName>
</protein>
<sequence length="79" mass="8535">MSGKRGLYSGGDPHVPASLLKLWYRELHDPLIPAALYQECRRLLWRAPSGAGTGSAHARAKPALSSPISSGSCRYCARL</sequence>
<reference evidence="1" key="1">
    <citation type="submission" date="2020-05" db="EMBL/GenBank/DDBJ databases">
        <title>Large-scale comparative analyses of tick genomes elucidate their genetic diversity and vector capacities.</title>
        <authorList>
            <person name="Jia N."/>
            <person name="Wang J."/>
            <person name="Shi W."/>
            <person name="Du L."/>
            <person name="Sun Y."/>
            <person name="Zhan W."/>
            <person name="Jiang J."/>
            <person name="Wang Q."/>
            <person name="Zhang B."/>
            <person name="Ji P."/>
            <person name="Sakyi L.B."/>
            <person name="Cui X."/>
            <person name="Yuan T."/>
            <person name="Jiang B."/>
            <person name="Yang W."/>
            <person name="Lam T.T.-Y."/>
            <person name="Chang Q."/>
            <person name="Ding S."/>
            <person name="Wang X."/>
            <person name="Zhu J."/>
            <person name="Ruan X."/>
            <person name="Zhao L."/>
            <person name="Wei J."/>
            <person name="Que T."/>
            <person name="Du C."/>
            <person name="Cheng J."/>
            <person name="Dai P."/>
            <person name="Han X."/>
            <person name="Huang E."/>
            <person name="Gao Y."/>
            <person name="Liu J."/>
            <person name="Shao H."/>
            <person name="Ye R."/>
            <person name="Li L."/>
            <person name="Wei W."/>
            <person name="Wang X."/>
            <person name="Wang C."/>
            <person name="Yang T."/>
            <person name="Huo Q."/>
            <person name="Li W."/>
            <person name="Guo W."/>
            <person name="Chen H."/>
            <person name="Zhou L."/>
            <person name="Ni X."/>
            <person name="Tian J."/>
            <person name="Zhou Y."/>
            <person name="Sheng Y."/>
            <person name="Liu T."/>
            <person name="Pan Y."/>
            <person name="Xia L."/>
            <person name="Li J."/>
            <person name="Zhao F."/>
            <person name="Cao W."/>
        </authorList>
    </citation>
    <scope>NUCLEOTIDE SEQUENCE</scope>
    <source>
        <strain evidence="1">Dsil-2018</strain>
    </source>
</reference>
<evidence type="ECO:0000313" key="1">
    <source>
        <dbReference type="EMBL" id="KAH7970535.1"/>
    </source>
</evidence>
<comment type="caution">
    <text evidence="1">The sequence shown here is derived from an EMBL/GenBank/DDBJ whole genome shotgun (WGS) entry which is preliminary data.</text>
</comment>
<name>A0ACB8DIH1_DERSI</name>
<gene>
    <name evidence="1" type="ORF">HPB49_009935</name>
</gene>
<accession>A0ACB8DIH1</accession>
<dbReference type="Proteomes" id="UP000821865">
    <property type="component" value="Chromosome 11"/>
</dbReference>
<evidence type="ECO:0000313" key="2">
    <source>
        <dbReference type="Proteomes" id="UP000821865"/>
    </source>
</evidence>
<organism evidence="1 2">
    <name type="scientific">Dermacentor silvarum</name>
    <name type="common">Tick</name>
    <dbReference type="NCBI Taxonomy" id="543639"/>
    <lineage>
        <taxon>Eukaryota</taxon>
        <taxon>Metazoa</taxon>
        <taxon>Ecdysozoa</taxon>
        <taxon>Arthropoda</taxon>
        <taxon>Chelicerata</taxon>
        <taxon>Arachnida</taxon>
        <taxon>Acari</taxon>
        <taxon>Parasitiformes</taxon>
        <taxon>Ixodida</taxon>
        <taxon>Ixodoidea</taxon>
        <taxon>Ixodidae</taxon>
        <taxon>Rhipicephalinae</taxon>
        <taxon>Dermacentor</taxon>
    </lineage>
</organism>
<dbReference type="EMBL" id="CM023480">
    <property type="protein sequence ID" value="KAH7970535.1"/>
    <property type="molecule type" value="Genomic_DNA"/>
</dbReference>
<proteinExistence type="predicted"/>